<feature type="compositionally biased region" description="Basic and acidic residues" evidence="1">
    <location>
        <begin position="1"/>
        <end position="11"/>
    </location>
</feature>
<reference evidence="2 3" key="1">
    <citation type="submission" date="2024-08" db="EMBL/GenBank/DDBJ databases">
        <title>Gnathostoma spinigerum genome.</title>
        <authorList>
            <person name="Gonzalez-Bertolin B."/>
            <person name="Monzon S."/>
            <person name="Zaballos A."/>
            <person name="Jimenez P."/>
            <person name="Dekumyoy P."/>
            <person name="Varona S."/>
            <person name="Cuesta I."/>
            <person name="Sumanam S."/>
            <person name="Adisakwattana P."/>
            <person name="Gasser R.B."/>
            <person name="Hernandez-Gonzalez A."/>
            <person name="Young N.D."/>
            <person name="Perteguer M.J."/>
        </authorList>
    </citation>
    <scope>NUCLEOTIDE SEQUENCE [LARGE SCALE GENOMIC DNA]</scope>
    <source>
        <strain evidence="2">AL3</strain>
        <tissue evidence="2">Liver</tissue>
    </source>
</reference>
<proteinExistence type="predicted"/>
<evidence type="ECO:0000313" key="3">
    <source>
        <dbReference type="Proteomes" id="UP001608902"/>
    </source>
</evidence>
<evidence type="ECO:0000313" key="2">
    <source>
        <dbReference type="EMBL" id="MFH4975294.1"/>
    </source>
</evidence>
<accession>A0ABD6EAX8</accession>
<sequence>MLHPESTERRRLGSRHLARPSVSESVSPRKVYAESAEISVAASYGRSVDRIMLRRLTSQRGRLKFAKAEMKINAWDFAERLHFQRRKGGNPMYYIPLSPGQL</sequence>
<comment type="caution">
    <text evidence="2">The sequence shown here is derived from an EMBL/GenBank/DDBJ whole genome shotgun (WGS) entry which is preliminary data.</text>
</comment>
<protein>
    <submittedName>
        <fullName evidence="2">Uncharacterized protein</fullName>
    </submittedName>
</protein>
<evidence type="ECO:0000256" key="1">
    <source>
        <dbReference type="SAM" id="MobiDB-lite"/>
    </source>
</evidence>
<dbReference type="AlphaFoldDB" id="A0ABD6EAX8"/>
<dbReference type="EMBL" id="JBGFUD010000822">
    <property type="protein sequence ID" value="MFH4975294.1"/>
    <property type="molecule type" value="Genomic_DNA"/>
</dbReference>
<keyword evidence="3" id="KW-1185">Reference proteome</keyword>
<organism evidence="2 3">
    <name type="scientific">Gnathostoma spinigerum</name>
    <dbReference type="NCBI Taxonomy" id="75299"/>
    <lineage>
        <taxon>Eukaryota</taxon>
        <taxon>Metazoa</taxon>
        <taxon>Ecdysozoa</taxon>
        <taxon>Nematoda</taxon>
        <taxon>Chromadorea</taxon>
        <taxon>Rhabditida</taxon>
        <taxon>Spirurina</taxon>
        <taxon>Gnathostomatomorpha</taxon>
        <taxon>Gnathostomatoidea</taxon>
        <taxon>Gnathostomatidae</taxon>
        <taxon>Gnathostoma</taxon>
    </lineage>
</organism>
<feature type="region of interest" description="Disordered" evidence="1">
    <location>
        <begin position="1"/>
        <end position="25"/>
    </location>
</feature>
<name>A0ABD6EAX8_9BILA</name>
<dbReference type="Proteomes" id="UP001608902">
    <property type="component" value="Unassembled WGS sequence"/>
</dbReference>
<gene>
    <name evidence="2" type="ORF">AB6A40_002003</name>
</gene>